<dbReference type="EMBL" id="JAHQIW010000754">
    <property type="protein sequence ID" value="KAJ1349853.1"/>
    <property type="molecule type" value="Genomic_DNA"/>
</dbReference>
<name>A0AAD5M3C4_PARTN</name>
<dbReference type="AlphaFoldDB" id="A0AAD5M3C4"/>
<evidence type="ECO:0000256" key="1">
    <source>
        <dbReference type="SAM" id="MobiDB-lite"/>
    </source>
</evidence>
<evidence type="ECO:0000313" key="3">
    <source>
        <dbReference type="Proteomes" id="UP001196413"/>
    </source>
</evidence>
<keyword evidence="3" id="KW-1185">Reference proteome</keyword>
<gene>
    <name evidence="2" type="ORF">KIN20_005510</name>
</gene>
<evidence type="ECO:0000313" key="2">
    <source>
        <dbReference type="EMBL" id="KAJ1349853.1"/>
    </source>
</evidence>
<accession>A0AAD5M3C4</accession>
<organism evidence="2 3">
    <name type="scientific">Parelaphostrongylus tenuis</name>
    <name type="common">Meningeal worm</name>
    <dbReference type="NCBI Taxonomy" id="148309"/>
    <lineage>
        <taxon>Eukaryota</taxon>
        <taxon>Metazoa</taxon>
        <taxon>Ecdysozoa</taxon>
        <taxon>Nematoda</taxon>
        <taxon>Chromadorea</taxon>
        <taxon>Rhabditida</taxon>
        <taxon>Rhabditina</taxon>
        <taxon>Rhabditomorpha</taxon>
        <taxon>Strongyloidea</taxon>
        <taxon>Metastrongylidae</taxon>
        <taxon>Parelaphostrongylus</taxon>
    </lineage>
</organism>
<reference evidence="2" key="1">
    <citation type="submission" date="2021-06" db="EMBL/GenBank/DDBJ databases">
        <title>Parelaphostrongylus tenuis whole genome reference sequence.</title>
        <authorList>
            <person name="Garwood T.J."/>
            <person name="Larsen P.A."/>
            <person name="Fountain-Jones N.M."/>
            <person name="Garbe J.R."/>
            <person name="Macchietto M.G."/>
            <person name="Kania S.A."/>
            <person name="Gerhold R.W."/>
            <person name="Richards J.E."/>
            <person name="Wolf T.M."/>
        </authorList>
    </citation>
    <scope>NUCLEOTIDE SEQUENCE</scope>
    <source>
        <strain evidence="2">MNPRO001-30</strain>
        <tissue evidence="2">Meninges</tissue>
    </source>
</reference>
<comment type="caution">
    <text evidence="2">The sequence shown here is derived from an EMBL/GenBank/DDBJ whole genome shotgun (WGS) entry which is preliminary data.</text>
</comment>
<dbReference type="Proteomes" id="UP001196413">
    <property type="component" value="Unassembled WGS sequence"/>
</dbReference>
<feature type="region of interest" description="Disordered" evidence="1">
    <location>
        <begin position="1"/>
        <end position="54"/>
    </location>
</feature>
<proteinExistence type="predicted"/>
<protein>
    <submittedName>
        <fullName evidence="2">Uncharacterized protein</fullName>
    </submittedName>
</protein>
<sequence length="54" mass="5868">MKNWKPCHEALAVSADEDTGNESDASMGENGHTPQGSEDDDDETDDGQRALLNY</sequence>